<evidence type="ECO:0000259" key="1">
    <source>
        <dbReference type="Pfam" id="PF07179"/>
    </source>
</evidence>
<dbReference type="EMBL" id="AP022607">
    <property type="protein sequence ID" value="BBZ14914.1"/>
    <property type="molecule type" value="Genomic_DNA"/>
</dbReference>
<dbReference type="Pfam" id="PF07179">
    <property type="entry name" value="SseB"/>
    <property type="match status" value="2"/>
</dbReference>
<reference evidence="2 3" key="1">
    <citation type="journal article" date="2019" name="Emerg. Microbes Infect.">
        <title>Comprehensive subspecies identification of 175 nontuberculous mycobacteria species based on 7547 genomic profiles.</title>
        <authorList>
            <person name="Matsumoto Y."/>
            <person name="Kinjo T."/>
            <person name="Motooka D."/>
            <person name="Nabeya D."/>
            <person name="Jung N."/>
            <person name="Uechi K."/>
            <person name="Horii T."/>
            <person name="Iida T."/>
            <person name="Fujita J."/>
            <person name="Nakamura S."/>
        </authorList>
    </citation>
    <scope>NUCLEOTIDE SEQUENCE [LARGE SCALE GENOMIC DNA]</scope>
    <source>
        <strain evidence="2 3">JCM 12687</strain>
        <plasmid evidence="2">pJCM12687</plasmid>
    </source>
</reference>
<sequence length="238" mass="25121">MAQFAGAPCQKFALDVLRSCMYGELLFDITGSDAFGDGSFRKGGQLQICGGTGPDGGRALFAFTRHEEIARRYPAGTNIQSLVTPATGALDLVRKRGDAWLYIDPAGPTCALSAAEIDFALRNPHNEPLKEALAALASGQTDRQAVLQLLRTDGPMMLGADDTDPANVLMRTTTHSDGSSSLFGFTSGPEVLAFNPTDAAAPLSTAKVLDIMRERRYGALVINPAGPSVTFSAAALFH</sequence>
<accession>A0ABN6BEV3</accession>
<gene>
    <name evidence="2" type="ORF">MBRA_51090</name>
</gene>
<dbReference type="InterPro" id="IPR009839">
    <property type="entry name" value="SseB_N"/>
</dbReference>
<name>A0ABN6BEV3_9MYCO</name>
<keyword evidence="2" id="KW-0614">Plasmid</keyword>
<feature type="domain" description="SseB protein N-terminal" evidence="1">
    <location>
        <begin position="129"/>
        <end position="236"/>
    </location>
</feature>
<evidence type="ECO:0000313" key="2">
    <source>
        <dbReference type="EMBL" id="BBZ14914.1"/>
    </source>
</evidence>
<proteinExistence type="predicted"/>
<protein>
    <recommendedName>
        <fullName evidence="1">SseB protein N-terminal domain-containing protein</fullName>
    </recommendedName>
</protein>
<geneLocation type="plasmid" evidence="2 3">
    <name>pJCM12687</name>
</geneLocation>
<organism evidence="2 3">
    <name type="scientific">Mycobacterium branderi</name>
    <dbReference type="NCBI Taxonomy" id="43348"/>
    <lineage>
        <taxon>Bacteria</taxon>
        <taxon>Bacillati</taxon>
        <taxon>Actinomycetota</taxon>
        <taxon>Actinomycetes</taxon>
        <taxon>Mycobacteriales</taxon>
        <taxon>Mycobacteriaceae</taxon>
        <taxon>Mycobacterium</taxon>
    </lineage>
</organism>
<keyword evidence="3" id="KW-1185">Reference proteome</keyword>
<dbReference type="Proteomes" id="UP000467379">
    <property type="component" value="Plasmid pJCM12687"/>
</dbReference>
<evidence type="ECO:0000313" key="3">
    <source>
        <dbReference type="Proteomes" id="UP000467379"/>
    </source>
</evidence>
<feature type="domain" description="SseB protein N-terminal" evidence="1">
    <location>
        <begin position="10"/>
        <end position="117"/>
    </location>
</feature>